<evidence type="ECO:0008006" key="4">
    <source>
        <dbReference type="Google" id="ProtNLM"/>
    </source>
</evidence>
<proteinExistence type="predicted"/>
<evidence type="ECO:0000313" key="3">
    <source>
        <dbReference type="Proteomes" id="UP001209654"/>
    </source>
</evidence>
<keyword evidence="3" id="KW-1185">Reference proteome</keyword>
<protein>
    <recommendedName>
        <fullName evidence="4">EamA domain-containing protein</fullName>
    </recommendedName>
</protein>
<feature type="transmembrane region" description="Helical" evidence="1">
    <location>
        <begin position="102"/>
        <end position="120"/>
    </location>
</feature>
<feature type="transmembrane region" description="Helical" evidence="1">
    <location>
        <begin position="171"/>
        <end position="191"/>
    </location>
</feature>
<accession>A0ABQ5MWV4</accession>
<reference evidence="2 3" key="1">
    <citation type="journal article" date="2023" name="Int. J. Syst. Evol. Microbiol.">
        <title>Arthrobacter mangrovi sp. nov., an actinobacterium isolated from the rhizosphere of a mangrove.</title>
        <authorList>
            <person name="Hamada M."/>
            <person name="Saitou S."/>
            <person name="Enomoto N."/>
            <person name="Nanri K."/>
            <person name="Hidaka K."/>
            <person name="Miura T."/>
            <person name="Tamura T."/>
        </authorList>
    </citation>
    <scope>NUCLEOTIDE SEQUENCE [LARGE SCALE GENOMIC DNA]</scope>
    <source>
        <strain evidence="2 3">NBRC 112813</strain>
    </source>
</reference>
<organism evidence="2 3">
    <name type="scientific">Arthrobacter mangrovi</name>
    <dbReference type="NCBI Taxonomy" id="2966350"/>
    <lineage>
        <taxon>Bacteria</taxon>
        <taxon>Bacillati</taxon>
        <taxon>Actinomycetota</taxon>
        <taxon>Actinomycetes</taxon>
        <taxon>Micrococcales</taxon>
        <taxon>Micrococcaceae</taxon>
        <taxon>Arthrobacter</taxon>
    </lineage>
</organism>
<gene>
    <name evidence="2" type="ORF">AHIS1636_29110</name>
</gene>
<name>A0ABQ5MWV4_9MICC</name>
<keyword evidence="1" id="KW-0812">Transmembrane</keyword>
<dbReference type="EMBL" id="BRVS01000018">
    <property type="protein sequence ID" value="GLB68469.1"/>
    <property type="molecule type" value="Genomic_DNA"/>
</dbReference>
<sequence>MPSRVRAARLVALVLSPGVVWGATMVLGAATASSGARALAWGIGAAVLICLVPWLIVTKLDRQGQLRRGIRRFGLTPLAVCAGALMYGVLRAIRWLDGPLSLAAVIFAACAGLGAVLLLSRVVRLDWPAASCGAMAVILPLMLGMPGLSAWPAAAAGLWAQQVLGRGTAGVLAGSALAGAAVCGGTYALLLQAVR</sequence>
<feature type="transmembrane region" description="Helical" evidence="1">
    <location>
        <begin position="132"/>
        <end position="151"/>
    </location>
</feature>
<dbReference type="Proteomes" id="UP001209654">
    <property type="component" value="Unassembled WGS sequence"/>
</dbReference>
<feature type="transmembrane region" description="Helical" evidence="1">
    <location>
        <begin position="69"/>
        <end position="90"/>
    </location>
</feature>
<comment type="caution">
    <text evidence="2">The sequence shown here is derived from an EMBL/GenBank/DDBJ whole genome shotgun (WGS) entry which is preliminary data.</text>
</comment>
<evidence type="ECO:0000256" key="1">
    <source>
        <dbReference type="SAM" id="Phobius"/>
    </source>
</evidence>
<keyword evidence="1" id="KW-0472">Membrane</keyword>
<keyword evidence="1" id="KW-1133">Transmembrane helix</keyword>
<evidence type="ECO:0000313" key="2">
    <source>
        <dbReference type="EMBL" id="GLB68469.1"/>
    </source>
</evidence>
<feature type="transmembrane region" description="Helical" evidence="1">
    <location>
        <begin position="38"/>
        <end position="57"/>
    </location>
</feature>